<dbReference type="Proteomes" id="UP001227230">
    <property type="component" value="Chromosome 10"/>
</dbReference>
<evidence type="ECO:0000256" key="2">
    <source>
        <dbReference type="SAM" id="Phobius"/>
    </source>
</evidence>
<protein>
    <submittedName>
        <fullName evidence="3">Uncharacterized protein</fullName>
    </submittedName>
</protein>
<proteinExistence type="predicted"/>
<name>A0ABY9CKM2_VITVI</name>
<gene>
    <name evidence="3" type="ORF">VitviT2T_014733</name>
</gene>
<evidence type="ECO:0000313" key="3">
    <source>
        <dbReference type="EMBL" id="WJZ96004.1"/>
    </source>
</evidence>
<evidence type="ECO:0000256" key="1">
    <source>
        <dbReference type="SAM" id="Coils"/>
    </source>
</evidence>
<sequence length="189" mass="21377">MGAIQSKIPFSHSFSYRRLPQSPDSQSQPLLLQDHEITKEERFQTDNNEAKNKAMLKEIRETNSNFSRLETRISKEMDKREGALTALRKDVSELKIRVGKLENTPGLDAKVKKQEDEIEKLRQRNAALEHETKEMRTAVDDLKYIVFNSMAPSPTAAVAPQVTGPEMNDLVGCLVVLIFLISILIGINL</sequence>
<organism evidence="3 4">
    <name type="scientific">Vitis vinifera</name>
    <name type="common">Grape</name>
    <dbReference type="NCBI Taxonomy" id="29760"/>
    <lineage>
        <taxon>Eukaryota</taxon>
        <taxon>Viridiplantae</taxon>
        <taxon>Streptophyta</taxon>
        <taxon>Embryophyta</taxon>
        <taxon>Tracheophyta</taxon>
        <taxon>Spermatophyta</taxon>
        <taxon>Magnoliopsida</taxon>
        <taxon>eudicotyledons</taxon>
        <taxon>Gunneridae</taxon>
        <taxon>Pentapetalae</taxon>
        <taxon>rosids</taxon>
        <taxon>Vitales</taxon>
        <taxon>Vitaceae</taxon>
        <taxon>Viteae</taxon>
        <taxon>Vitis</taxon>
    </lineage>
</organism>
<keyword evidence="2" id="KW-1133">Transmembrane helix</keyword>
<keyword evidence="1" id="KW-0175">Coiled coil</keyword>
<keyword evidence="2" id="KW-0472">Membrane</keyword>
<reference evidence="3 4" key="1">
    <citation type="journal article" date="2023" name="Hortic Res">
        <title>The complete reference genome for grapevine (Vitis vinifera L.) genetics and breeding.</title>
        <authorList>
            <person name="Shi X."/>
            <person name="Cao S."/>
            <person name="Wang X."/>
            <person name="Huang S."/>
            <person name="Wang Y."/>
            <person name="Liu Z."/>
            <person name="Liu W."/>
            <person name="Leng X."/>
            <person name="Peng Y."/>
            <person name="Wang N."/>
            <person name="Wang Y."/>
            <person name="Ma Z."/>
            <person name="Xu X."/>
            <person name="Zhang F."/>
            <person name="Xue H."/>
            <person name="Zhong H."/>
            <person name="Wang Y."/>
            <person name="Zhang K."/>
            <person name="Velt A."/>
            <person name="Avia K."/>
            <person name="Holtgrawe D."/>
            <person name="Grimplet J."/>
            <person name="Matus J.T."/>
            <person name="Ware D."/>
            <person name="Wu X."/>
            <person name="Wang H."/>
            <person name="Liu C."/>
            <person name="Fang Y."/>
            <person name="Rustenholz C."/>
            <person name="Cheng Z."/>
            <person name="Xiao H."/>
            <person name="Zhou Y."/>
        </authorList>
    </citation>
    <scope>NUCLEOTIDE SEQUENCE [LARGE SCALE GENOMIC DNA]</scope>
    <source>
        <strain evidence="4">cv. Pinot noir / PN40024</strain>
        <tissue evidence="3">Leaf</tissue>
    </source>
</reference>
<evidence type="ECO:0000313" key="4">
    <source>
        <dbReference type="Proteomes" id="UP001227230"/>
    </source>
</evidence>
<keyword evidence="2" id="KW-0812">Transmembrane</keyword>
<dbReference type="EMBL" id="CP126657">
    <property type="protein sequence ID" value="WJZ96004.1"/>
    <property type="molecule type" value="Genomic_DNA"/>
</dbReference>
<feature type="transmembrane region" description="Helical" evidence="2">
    <location>
        <begin position="170"/>
        <end position="187"/>
    </location>
</feature>
<feature type="coiled-coil region" evidence="1">
    <location>
        <begin position="52"/>
        <end position="138"/>
    </location>
</feature>
<keyword evidence="4" id="KW-1185">Reference proteome</keyword>
<accession>A0ABY9CKM2</accession>